<dbReference type="Proteomes" id="UP000315017">
    <property type="component" value="Chromosome"/>
</dbReference>
<organism evidence="1 2">
    <name type="scientific">Anatilimnocola aggregata</name>
    <dbReference type="NCBI Taxonomy" id="2528021"/>
    <lineage>
        <taxon>Bacteria</taxon>
        <taxon>Pseudomonadati</taxon>
        <taxon>Planctomycetota</taxon>
        <taxon>Planctomycetia</taxon>
        <taxon>Pirellulales</taxon>
        <taxon>Pirellulaceae</taxon>
        <taxon>Anatilimnocola</taxon>
    </lineage>
</organism>
<evidence type="ECO:0000313" key="1">
    <source>
        <dbReference type="EMBL" id="QDU29922.1"/>
    </source>
</evidence>
<dbReference type="RefSeq" id="WP_145094520.1">
    <property type="nucleotide sequence ID" value="NZ_CP036274.1"/>
</dbReference>
<dbReference type="AlphaFoldDB" id="A0A517YI83"/>
<keyword evidence="2" id="KW-1185">Reference proteome</keyword>
<dbReference type="KEGG" id="aagg:ETAA8_50390"/>
<name>A0A517YI83_9BACT</name>
<sequence length="200" mass="22211">MSRIAPPIANRLDLPLNDGKLLQVNFDRSHDRWRHRVSLVLPEGSSAVSPLLLFESIEGTSHEDWPVSPPLQFVSIETRPKKPPVALLMGMAGGSHWSASIEQQPAEQALRFDVACRVKGEPMNLGSRYRLAPRVESVEALGDRIVLRAAGATFELVGESVKDSPVPTLELSDRELHIHFGQPVADQSATHRWMYRLQAV</sequence>
<gene>
    <name evidence="1" type="ORF">ETAA8_50390</name>
</gene>
<proteinExistence type="predicted"/>
<reference evidence="1 2" key="1">
    <citation type="submission" date="2019-02" db="EMBL/GenBank/DDBJ databases">
        <title>Deep-cultivation of Planctomycetes and their phenomic and genomic characterization uncovers novel biology.</title>
        <authorList>
            <person name="Wiegand S."/>
            <person name="Jogler M."/>
            <person name="Boedeker C."/>
            <person name="Pinto D."/>
            <person name="Vollmers J."/>
            <person name="Rivas-Marin E."/>
            <person name="Kohn T."/>
            <person name="Peeters S.H."/>
            <person name="Heuer A."/>
            <person name="Rast P."/>
            <person name="Oberbeckmann S."/>
            <person name="Bunk B."/>
            <person name="Jeske O."/>
            <person name="Meyerdierks A."/>
            <person name="Storesund J.E."/>
            <person name="Kallscheuer N."/>
            <person name="Luecker S."/>
            <person name="Lage O.M."/>
            <person name="Pohl T."/>
            <person name="Merkel B.J."/>
            <person name="Hornburger P."/>
            <person name="Mueller R.-W."/>
            <person name="Bruemmer F."/>
            <person name="Labrenz M."/>
            <person name="Spormann A.M."/>
            <person name="Op den Camp H."/>
            <person name="Overmann J."/>
            <person name="Amann R."/>
            <person name="Jetten M.S.M."/>
            <person name="Mascher T."/>
            <person name="Medema M.H."/>
            <person name="Devos D.P."/>
            <person name="Kaster A.-K."/>
            <person name="Ovreas L."/>
            <person name="Rohde M."/>
            <person name="Galperin M.Y."/>
            <person name="Jogler C."/>
        </authorList>
    </citation>
    <scope>NUCLEOTIDE SEQUENCE [LARGE SCALE GENOMIC DNA]</scope>
    <source>
        <strain evidence="1 2">ETA_A8</strain>
    </source>
</reference>
<dbReference type="EMBL" id="CP036274">
    <property type="protein sequence ID" value="QDU29922.1"/>
    <property type="molecule type" value="Genomic_DNA"/>
</dbReference>
<evidence type="ECO:0000313" key="2">
    <source>
        <dbReference type="Proteomes" id="UP000315017"/>
    </source>
</evidence>
<dbReference type="OrthoDB" id="273982at2"/>
<protein>
    <submittedName>
        <fullName evidence="1">Uncharacterized protein</fullName>
    </submittedName>
</protein>
<accession>A0A517YI83</accession>